<comment type="caution">
    <text evidence="8">The sequence shown here is derived from an EMBL/GenBank/DDBJ whole genome shotgun (WGS) entry which is preliminary data.</text>
</comment>
<feature type="binding site" evidence="7">
    <location>
        <begin position="82"/>
        <end position="83"/>
    </location>
    <ligand>
        <name>substrate</name>
    </ligand>
</feature>
<dbReference type="Pfam" id="PF01177">
    <property type="entry name" value="Asp_Glu_race"/>
    <property type="match status" value="1"/>
</dbReference>
<dbReference type="HAMAP" id="MF_00258">
    <property type="entry name" value="Glu_racemase"/>
    <property type="match status" value="1"/>
</dbReference>
<dbReference type="STRING" id="681398.PJIAN_4609"/>
<feature type="binding site" evidence="7">
    <location>
        <begin position="18"/>
        <end position="19"/>
    </location>
    <ligand>
        <name>substrate</name>
    </ligand>
</feature>
<dbReference type="UniPathway" id="UPA00219"/>
<dbReference type="InterPro" id="IPR001920">
    <property type="entry name" value="Asp/Glu_race"/>
</dbReference>
<evidence type="ECO:0000256" key="5">
    <source>
        <dbReference type="ARBA" id="ARBA00023235"/>
    </source>
</evidence>
<comment type="pathway">
    <text evidence="7">Cell wall biogenesis; peptidoglycan biosynthesis.</text>
</comment>
<evidence type="ECO:0000256" key="6">
    <source>
        <dbReference type="ARBA" id="ARBA00023316"/>
    </source>
</evidence>
<evidence type="ECO:0000256" key="3">
    <source>
        <dbReference type="ARBA" id="ARBA00022960"/>
    </source>
</evidence>
<dbReference type="EC" id="5.1.1.3" evidence="2 7"/>
<reference evidence="9" key="2">
    <citation type="journal article" date="2017" name="Genome Announc.">
        <title>Draft genome sequence of Paludibacter jiangxiensis NM7(T), a propionate-producing fermentative bacterium.</title>
        <authorList>
            <person name="Qiu Y.-L."/>
            <person name="Tourlousse D.M."/>
            <person name="Matsuura N."/>
            <person name="Ohashi A."/>
            <person name="Sekiguchi Y."/>
        </authorList>
    </citation>
    <scope>NUCLEOTIDE SEQUENCE [LARGE SCALE GENOMIC DNA]</scope>
    <source>
        <strain evidence="9">NM7</strain>
    </source>
</reference>
<evidence type="ECO:0000313" key="9">
    <source>
        <dbReference type="Proteomes" id="UP000076586"/>
    </source>
</evidence>
<reference evidence="9" key="1">
    <citation type="submission" date="2016-04" db="EMBL/GenBank/DDBJ databases">
        <title>Draft genome sequence of Paludibacter jiangxiensis strain NM7.</title>
        <authorList>
            <person name="Qiu Y."/>
            <person name="Matsuura N."/>
            <person name="Ohashi A."/>
            <person name="Tourlousse M.D."/>
            <person name="Sekiguchi Y."/>
        </authorList>
    </citation>
    <scope>NUCLEOTIDE SEQUENCE [LARGE SCALE GENOMIC DNA]</scope>
    <source>
        <strain evidence="9">NM7</strain>
    </source>
</reference>
<name>A0A161LFT3_9BACT</name>
<dbReference type="AlphaFoldDB" id="A0A161LFT3"/>
<dbReference type="EMBL" id="BDCR01000004">
    <property type="protein sequence ID" value="GAT64065.1"/>
    <property type="molecule type" value="Genomic_DNA"/>
</dbReference>
<organism evidence="8 9">
    <name type="scientific">Paludibacter jiangxiensis</name>
    <dbReference type="NCBI Taxonomy" id="681398"/>
    <lineage>
        <taxon>Bacteria</taxon>
        <taxon>Pseudomonadati</taxon>
        <taxon>Bacteroidota</taxon>
        <taxon>Bacteroidia</taxon>
        <taxon>Bacteroidales</taxon>
        <taxon>Paludibacteraceae</taxon>
        <taxon>Paludibacter</taxon>
    </lineage>
</organism>
<dbReference type="GO" id="GO:0071555">
    <property type="term" value="P:cell wall organization"/>
    <property type="evidence" value="ECO:0007669"/>
    <property type="project" value="UniProtKB-KW"/>
</dbReference>
<feature type="active site" description="Proton donor/acceptor" evidence="7">
    <location>
        <position position="200"/>
    </location>
</feature>
<dbReference type="InterPro" id="IPR004391">
    <property type="entry name" value="Glu_race"/>
</dbReference>
<evidence type="ECO:0000256" key="1">
    <source>
        <dbReference type="ARBA" id="ARBA00001602"/>
    </source>
</evidence>
<dbReference type="GO" id="GO:0008881">
    <property type="term" value="F:glutamate racemase activity"/>
    <property type="evidence" value="ECO:0007669"/>
    <property type="project" value="UniProtKB-UniRule"/>
</dbReference>
<evidence type="ECO:0000313" key="8">
    <source>
        <dbReference type="EMBL" id="GAT64065.1"/>
    </source>
</evidence>
<dbReference type="PANTHER" id="PTHR21198">
    <property type="entry name" value="GLUTAMATE RACEMASE"/>
    <property type="match status" value="1"/>
</dbReference>
<dbReference type="InterPro" id="IPR018187">
    <property type="entry name" value="Asp/Glu_racemase_AS_1"/>
</dbReference>
<feature type="binding site" evidence="7">
    <location>
        <begin position="50"/>
        <end position="51"/>
    </location>
    <ligand>
        <name>substrate</name>
    </ligand>
</feature>
<proteinExistence type="inferred from homology"/>
<accession>A0A161LFT3</accession>
<keyword evidence="5 7" id="KW-0413">Isomerase</keyword>
<keyword evidence="4 7" id="KW-0573">Peptidoglycan synthesis</keyword>
<dbReference type="InterPro" id="IPR033134">
    <property type="entry name" value="Asp/Glu_racemase_AS_2"/>
</dbReference>
<dbReference type="Gene3D" id="3.40.50.1860">
    <property type="match status" value="2"/>
</dbReference>
<dbReference type="GO" id="GO:0008360">
    <property type="term" value="P:regulation of cell shape"/>
    <property type="evidence" value="ECO:0007669"/>
    <property type="project" value="UniProtKB-KW"/>
</dbReference>
<comment type="similarity">
    <text evidence="7">Belongs to the aspartate/glutamate racemases family.</text>
</comment>
<keyword evidence="3 7" id="KW-0133">Cell shape</keyword>
<dbReference type="Proteomes" id="UP000076586">
    <property type="component" value="Unassembled WGS sequence"/>
</dbReference>
<feature type="active site" description="Proton donor/acceptor" evidence="7">
    <location>
        <position position="81"/>
    </location>
</feature>
<dbReference type="SUPFAM" id="SSF53681">
    <property type="entry name" value="Aspartate/glutamate racemase"/>
    <property type="match status" value="2"/>
</dbReference>
<gene>
    <name evidence="7" type="primary">murI</name>
    <name evidence="8" type="ORF">PJIAN_4609</name>
</gene>
<evidence type="ECO:0000256" key="7">
    <source>
        <dbReference type="HAMAP-Rule" id="MF_00258"/>
    </source>
</evidence>
<sequence>MSQTELSHKGIGPIGVFDSGYGGLTILNAIRQRLPQYDYLYLGDNARTPYGTRSFEVVYHYTLECVKKLFELDCHLVILACNTASAKALRSIQQRDLPGLAPNRRVLGVIRPTVEAIGSLTETRHVGLVGTTGTIQSQSYPLEIAKLFPDIVVTGEACPMWVPLVENGEYDSDGADYFVKKNLDHLFSVDPAIDTLILGCTHYPLLVNKIQKYLPKHVALVIQGDIVADSLADYLSRHPEMEQKCSQGGKCRFLTTEAEEKFAASASVFMAENINARQIQL</sequence>
<dbReference type="GO" id="GO:0009252">
    <property type="term" value="P:peptidoglycan biosynthetic process"/>
    <property type="evidence" value="ECO:0007669"/>
    <property type="project" value="UniProtKB-UniRule"/>
</dbReference>
<evidence type="ECO:0000256" key="2">
    <source>
        <dbReference type="ARBA" id="ARBA00013090"/>
    </source>
</evidence>
<dbReference type="FunFam" id="3.40.50.1860:FF:000001">
    <property type="entry name" value="Glutamate racemase"/>
    <property type="match status" value="1"/>
</dbReference>
<feature type="binding site" evidence="7">
    <location>
        <begin position="201"/>
        <end position="202"/>
    </location>
    <ligand>
        <name>substrate</name>
    </ligand>
</feature>
<dbReference type="InterPro" id="IPR015942">
    <property type="entry name" value="Asp/Glu/hydantoin_racemase"/>
</dbReference>
<keyword evidence="6 7" id="KW-0961">Cell wall biogenesis/degradation</keyword>
<comment type="function">
    <text evidence="7">Provides the (R)-glutamate required for cell wall biosynthesis.</text>
</comment>
<dbReference type="RefSeq" id="WP_068705824.1">
    <property type="nucleotide sequence ID" value="NZ_BDCR01000004.1"/>
</dbReference>
<dbReference type="PROSITE" id="PS00923">
    <property type="entry name" value="ASP_GLU_RACEMASE_1"/>
    <property type="match status" value="1"/>
</dbReference>
<protein>
    <recommendedName>
        <fullName evidence="2 7">Glutamate racemase</fullName>
        <ecNumber evidence="2 7">5.1.1.3</ecNumber>
    </recommendedName>
</protein>
<dbReference type="PROSITE" id="PS00924">
    <property type="entry name" value="ASP_GLU_RACEMASE_2"/>
    <property type="match status" value="1"/>
</dbReference>
<keyword evidence="9" id="KW-1185">Reference proteome</keyword>
<dbReference type="PANTHER" id="PTHR21198:SF2">
    <property type="entry name" value="GLUTAMATE RACEMASE"/>
    <property type="match status" value="1"/>
</dbReference>
<dbReference type="OrthoDB" id="9801055at2"/>
<comment type="catalytic activity">
    <reaction evidence="1 7">
        <text>L-glutamate = D-glutamate</text>
        <dbReference type="Rhea" id="RHEA:12813"/>
        <dbReference type="ChEBI" id="CHEBI:29985"/>
        <dbReference type="ChEBI" id="CHEBI:29986"/>
        <dbReference type="EC" id="5.1.1.3"/>
    </reaction>
</comment>
<dbReference type="NCBIfam" id="TIGR00067">
    <property type="entry name" value="glut_race"/>
    <property type="match status" value="1"/>
</dbReference>
<evidence type="ECO:0000256" key="4">
    <source>
        <dbReference type="ARBA" id="ARBA00022984"/>
    </source>
</evidence>